<dbReference type="Proteomes" id="UP000677180">
    <property type="component" value="Chromosome"/>
</dbReference>
<feature type="region of interest" description="Disordered" evidence="1">
    <location>
        <begin position="84"/>
        <end position="106"/>
    </location>
</feature>
<organism evidence="2 3">
    <name type="scientific">Arachnia propionica</name>
    <dbReference type="NCBI Taxonomy" id="1750"/>
    <lineage>
        <taxon>Bacteria</taxon>
        <taxon>Bacillati</taxon>
        <taxon>Actinomycetota</taxon>
        <taxon>Actinomycetes</taxon>
        <taxon>Propionibacteriales</taxon>
        <taxon>Propionibacteriaceae</taxon>
        <taxon>Arachnia</taxon>
    </lineage>
</organism>
<evidence type="ECO:0000313" key="3">
    <source>
        <dbReference type="Proteomes" id="UP000677180"/>
    </source>
</evidence>
<reference evidence="2" key="1">
    <citation type="submission" date="2021-03" db="EMBL/GenBank/DDBJ databases">
        <title>Human Oral Microbial Genomes.</title>
        <authorList>
            <person name="Johnston C.D."/>
            <person name="Chen T."/>
            <person name="Dewhirst F.E."/>
        </authorList>
    </citation>
    <scope>NUCLEOTIDE SEQUENCE</scope>
    <source>
        <strain evidence="2">F0714</strain>
    </source>
</reference>
<feature type="compositionally biased region" description="Basic residues" evidence="1">
    <location>
        <begin position="84"/>
        <end position="96"/>
    </location>
</feature>
<protein>
    <submittedName>
        <fullName evidence="2">Uncharacterized protein</fullName>
    </submittedName>
</protein>
<dbReference type="EMBL" id="CP072385">
    <property type="protein sequence ID" value="QUC11380.1"/>
    <property type="molecule type" value="Genomic_DNA"/>
</dbReference>
<sequence>MSPTTMDRHLKPYLQGLLVPARTIHTKPSSLLKSSIPMKTWAAWNDTRPGLIEIDLLGNDDGDNNSEFHYSLNATDIATLEGRRRARGGARRHRRSCGVVPERRRS</sequence>
<dbReference type="RefSeq" id="WP_051015089.1">
    <property type="nucleotide sequence ID" value="NZ_CP040007.1"/>
</dbReference>
<gene>
    <name evidence="2" type="ORF">J5A53_01350</name>
</gene>
<name>A0AB37HVR0_9ACTN</name>
<accession>A0AB37HVR0</accession>
<evidence type="ECO:0000256" key="1">
    <source>
        <dbReference type="SAM" id="MobiDB-lite"/>
    </source>
</evidence>
<proteinExistence type="predicted"/>
<evidence type="ECO:0000313" key="2">
    <source>
        <dbReference type="EMBL" id="QUC11380.1"/>
    </source>
</evidence>
<dbReference type="AlphaFoldDB" id="A0AB37HVR0"/>